<dbReference type="Pfam" id="PF08281">
    <property type="entry name" value="Sigma70_r4_2"/>
    <property type="match status" value="1"/>
</dbReference>
<dbReference type="AlphaFoldDB" id="J9BXA2"/>
<sequence length="148" mass="16834">AVYGLALSYLKNSDDAEDVTQDTFVQVWNCAAGFKPQGHAMAWLMTVTRNMALGRIRSQSRLDHMEPEEWEKLPDESAQPQAEEKILLREMLQCLSPTESRIVTLHAVSGLKHREIAALLEIPLATELSRYHRSLKKLKTMMEGEDLQ</sequence>
<dbReference type="PANTHER" id="PTHR43133">
    <property type="entry name" value="RNA POLYMERASE ECF-TYPE SIGMA FACTO"/>
    <property type="match status" value="1"/>
</dbReference>
<dbReference type="EMBL" id="AMCI01007712">
    <property type="protein sequence ID" value="EJW92180.1"/>
    <property type="molecule type" value="Genomic_DNA"/>
</dbReference>
<evidence type="ECO:0000259" key="6">
    <source>
        <dbReference type="Pfam" id="PF04542"/>
    </source>
</evidence>
<feature type="domain" description="RNA polymerase sigma factor 70 region 4 type 2" evidence="7">
    <location>
        <begin position="87"/>
        <end position="138"/>
    </location>
</feature>
<reference evidence="8" key="1">
    <citation type="journal article" date="2012" name="PLoS ONE">
        <title>Gene sets for utilization of primary and secondary nutrition supplies in the distal gut of endangered iberian lynx.</title>
        <authorList>
            <person name="Alcaide M."/>
            <person name="Messina E."/>
            <person name="Richter M."/>
            <person name="Bargiela R."/>
            <person name="Peplies J."/>
            <person name="Huws S.A."/>
            <person name="Newbold C.J."/>
            <person name="Golyshin P.N."/>
            <person name="Simon M.A."/>
            <person name="Lopez G."/>
            <person name="Yakimov M.M."/>
            <person name="Ferrer M."/>
        </authorList>
    </citation>
    <scope>NUCLEOTIDE SEQUENCE</scope>
</reference>
<dbReference type="Pfam" id="PF04542">
    <property type="entry name" value="Sigma70_r2"/>
    <property type="match status" value="1"/>
</dbReference>
<protein>
    <submittedName>
        <fullName evidence="8">Sigma-70 family RNA polymerase sigma factor</fullName>
    </submittedName>
</protein>
<dbReference type="InterPro" id="IPR013249">
    <property type="entry name" value="RNA_pol_sigma70_r4_t2"/>
</dbReference>
<dbReference type="GO" id="GO:0003677">
    <property type="term" value="F:DNA binding"/>
    <property type="evidence" value="ECO:0007669"/>
    <property type="project" value="UniProtKB-KW"/>
</dbReference>
<comment type="similarity">
    <text evidence="1">Belongs to the sigma-70 factor family. ECF subfamily.</text>
</comment>
<dbReference type="InterPro" id="IPR000838">
    <property type="entry name" value="RNA_pol_sigma70_ECF_CS"/>
</dbReference>
<evidence type="ECO:0000256" key="5">
    <source>
        <dbReference type="ARBA" id="ARBA00023163"/>
    </source>
</evidence>
<dbReference type="Gene3D" id="1.10.10.10">
    <property type="entry name" value="Winged helix-like DNA-binding domain superfamily/Winged helix DNA-binding domain"/>
    <property type="match status" value="1"/>
</dbReference>
<proteinExistence type="inferred from homology"/>
<evidence type="ECO:0000259" key="7">
    <source>
        <dbReference type="Pfam" id="PF08281"/>
    </source>
</evidence>
<dbReference type="SUPFAM" id="SSF88946">
    <property type="entry name" value="Sigma2 domain of RNA polymerase sigma factors"/>
    <property type="match status" value="1"/>
</dbReference>
<dbReference type="InterPro" id="IPR013325">
    <property type="entry name" value="RNA_pol_sigma_r2"/>
</dbReference>
<dbReference type="InterPro" id="IPR039425">
    <property type="entry name" value="RNA_pol_sigma-70-like"/>
</dbReference>
<evidence type="ECO:0000256" key="1">
    <source>
        <dbReference type="ARBA" id="ARBA00010641"/>
    </source>
</evidence>
<dbReference type="InterPro" id="IPR036388">
    <property type="entry name" value="WH-like_DNA-bd_sf"/>
</dbReference>
<evidence type="ECO:0000256" key="4">
    <source>
        <dbReference type="ARBA" id="ARBA00023125"/>
    </source>
</evidence>
<keyword evidence="3" id="KW-0731">Sigma factor</keyword>
<dbReference type="PANTHER" id="PTHR43133:SF62">
    <property type="entry name" value="RNA POLYMERASE SIGMA FACTOR SIGZ"/>
    <property type="match status" value="1"/>
</dbReference>
<keyword evidence="4" id="KW-0238">DNA-binding</keyword>
<dbReference type="InterPro" id="IPR013324">
    <property type="entry name" value="RNA_pol_sigma_r3/r4-like"/>
</dbReference>
<feature type="non-terminal residue" evidence="8">
    <location>
        <position position="1"/>
    </location>
</feature>
<evidence type="ECO:0000256" key="2">
    <source>
        <dbReference type="ARBA" id="ARBA00023015"/>
    </source>
</evidence>
<dbReference type="PROSITE" id="PS01063">
    <property type="entry name" value="SIGMA70_ECF"/>
    <property type="match status" value="1"/>
</dbReference>
<accession>J9BXA2</accession>
<evidence type="ECO:0000256" key="3">
    <source>
        <dbReference type="ARBA" id="ARBA00023082"/>
    </source>
</evidence>
<organism evidence="8">
    <name type="scientific">gut metagenome</name>
    <dbReference type="NCBI Taxonomy" id="749906"/>
    <lineage>
        <taxon>unclassified sequences</taxon>
        <taxon>metagenomes</taxon>
        <taxon>organismal metagenomes</taxon>
    </lineage>
</organism>
<dbReference type="InterPro" id="IPR007627">
    <property type="entry name" value="RNA_pol_sigma70_r2"/>
</dbReference>
<dbReference type="GO" id="GO:0006352">
    <property type="term" value="P:DNA-templated transcription initiation"/>
    <property type="evidence" value="ECO:0007669"/>
    <property type="project" value="InterPro"/>
</dbReference>
<keyword evidence="5" id="KW-0804">Transcription</keyword>
<dbReference type="SUPFAM" id="SSF88659">
    <property type="entry name" value="Sigma3 and sigma4 domains of RNA polymerase sigma factors"/>
    <property type="match status" value="1"/>
</dbReference>
<dbReference type="GO" id="GO:0016987">
    <property type="term" value="F:sigma factor activity"/>
    <property type="evidence" value="ECO:0007669"/>
    <property type="project" value="UniProtKB-KW"/>
</dbReference>
<dbReference type="Gene3D" id="1.10.1740.10">
    <property type="match status" value="1"/>
</dbReference>
<feature type="domain" description="RNA polymerase sigma-70 region 2" evidence="6">
    <location>
        <begin position="2"/>
        <end position="61"/>
    </location>
</feature>
<dbReference type="NCBIfam" id="TIGR02937">
    <property type="entry name" value="sigma70-ECF"/>
    <property type="match status" value="1"/>
</dbReference>
<dbReference type="InterPro" id="IPR014284">
    <property type="entry name" value="RNA_pol_sigma-70_dom"/>
</dbReference>
<evidence type="ECO:0000313" key="8">
    <source>
        <dbReference type="EMBL" id="EJW92180.1"/>
    </source>
</evidence>
<gene>
    <name evidence="8" type="ORF">EVA_19712</name>
</gene>
<comment type="caution">
    <text evidence="8">The sequence shown here is derived from an EMBL/GenBank/DDBJ whole genome shotgun (WGS) entry which is preliminary data.</text>
</comment>
<keyword evidence="2" id="KW-0805">Transcription regulation</keyword>
<name>J9BXA2_9ZZZZ</name>
<dbReference type="CDD" id="cd06171">
    <property type="entry name" value="Sigma70_r4"/>
    <property type="match status" value="1"/>
</dbReference>